<reference evidence="8" key="1">
    <citation type="submission" date="2020-07" db="EMBL/GenBank/DDBJ databases">
        <title>Genomic analysis of a strain of Sedimentibacter Hydroxybenzoicus DSM7310.</title>
        <authorList>
            <person name="Ma S."/>
        </authorList>
    </citation>
    <scope>NUCLEOTIDE SEQUENCE</scope>
    <source>
        <strain evidence="8">DSM 7310</strain>
    </source>
</reference>
<dbReference type="GO" id="GO:0005886">
    <property type="term" value="C:plasma membrane"/>
    <property type="evidence" value="ECO:0007669"/>
    <property type="project" value="TreeGrafter"/>
</dbReference>
<feature type="transmembrane region" description="Helical" evidence="6">
    <location>
        <begin position="120"/>
        <end position="140"/>
    </location>
</feature>
<feature type="transmembrane region" description="Helical" evidence="6">
    <location>
        <begin position="97"/>
        <end position="114"/>
    </location>
</feature>
<evidence type="ECO:0000313" key="8">
    <source>
        <dbReference type="EMBL" id="NYB73447.1"/>
    </source>
</evidence>
<dbReference type="InterPro" id="IPR051401">
    <property type="entry name" value="GtrA_CellWall_Glycosyl"/>
</dbReference>
<evidence type="ECO:0000256" key="6">
    <source>
        <dbReference type="SAM" id="Phobius"/>
    </source>
</evidence>
<keyword evidence="4 6" id="KW-1133">Transmembrane helix</keyword>
<evidence type="ECO:0000256" key="4">
    <source>
        <dbReference type="ARBA" id="ARBA00022989"/>
    </source>
</evidence>
<dbReference type="Proteomes" id="UP000611629">
    <property type="component" value="Unassembled WGS sequence"/>
</dbReference>
<comment type="similarity">
    <text evidence="2">Belongs to the GtrA family.</text>
</comment>
<keyword evidence="3 6" id="KW-0812">Transmembrane</keyword>
<dbReference type="GO" id="GO:0000271">
    <property type="term" value="P:polysaccharide biosynthetic process"/>
    <property type="evidence" value="ECO:0007669"/>
    <property type="project" value="InterPro"/>
</dbReference>
<dbReference type="AlphaFoldDB" id="A0A974GVJ3"/>
<proteinExistence type="inferred from homology"/>
<keyword evidence="9" id="KW-1185">Reference proteome</keyword>
<evidence type="ECO:0000313" key="9">
    <source>
        <dbReference type="Proteomes" id="UP000611629"/>
    </source>
</evidence>
<protein>
    <submittedName>
        <fullName evidence="8">GtrA family protein</fullName>
    </submittedName>
</protein>
<dbReference type="PANTHER" id="PTHR38459:SF1">
    <property type="entry name" value="PROPHAGE BACTOPRENOL-LINKED GLUCOSE TRANSLOCASE HOMOLOG"/>
    <property type="match status" value="1"/>
</dbReference>
<gene>
    <name evidence="8" type="ORF">HZF24_04770</name>
</gene>
<keyword evidence="5 6" id="KW-0472">Membrane</keyword>
<dbReference type="PANTHER" id="PTHR38459">
    <property type="entry name" value="PROPHAGE BACTOPRENOL-LINKED GLUCOSE TRANSLOCASE HOMOLOG"/>
    <property type="match status" value="1"/>
</dbReference>
<comment type="subcellular location">
    <subcellularLocation>
        <location evidence="1">Membrane</location>
        <topology evidence="1">Multi-pass membrane protein</topology>
    </subcellularLocation>
</comment>
<evidence type="ECO:0000256" key="5">
    <source>
        <dbReference type="ARBA" id="ARBA00023136"/>
    </source>
</evidence>
<evidence type="ECO:0000256" key="2">
    <source>
        <dbReference type="ARBA" id="ARBA00009399"/>
    </source>
</evidence>
<dbReference type="EMBL" id="JACBNQ010000002">
    <property type="protein sequence ID" value="NYB73447.1"/>
    <property type="molecule type" value="Genomic_DNA"/>
</dbReference>
<evidence type="ECO:0000256" key="3">
    <source>
        <dbReference type="ARBA" id="ARBA00022692"/>
    </source>
</evidence>
<name>A0A974GVJ3_SEDHY</name>
<feature type="transmembrane region" description="Helical" evidence="6">
    <location>
        <begin position="33"/>
        <end position="51"/>
    </location>
</feature>
<comment type="caution">
    <text evidence="8">The sequence shown here is derived from an EMBL/GenBank/DDBJ whole genome shotgun (WGS) entry which is preliminary data.</text>
</comment>
<dbReference type="RefSeq" id="WP_179237123.1">
    <property type="nucleotide sequence ID" value="NZ_JACBNQ010000002.1"/>
</dbReference>
<feature type="transmembrane region" description="Helical" evidence="6">
    <location>
        <begin position="57"/>
        <end position="76"/>
    </location>
</feature>
<evidence type="ECO:0000259" key="7">
    <source>
        <dbReference type="Pfam" id="PF04138"/>
    </source>
</evidence>
<sequence>MNAVPEKEDEYNDEYNEVKNQTVKKEVVRGIKFALFSASAGVIEITVFSLLNELTNLRYWLCYLIALVMSVLWNFTLNRRYTFRSADNVSSAMLKTFGFYCVFTPASTLLGNHLADTLLWNEYLVTIIIMLSNFVLEFLYDRFYVFRNTIDTNNLARKKK</sequence>
<organism evidence="8 9">
    <name type="scientific">Sedimentibacter hydroxybenzoicus DSM 7310</name>
    <dbReference type="NCBI Taxonomy" id="1123245"/>
    <lineage>
        <taxon>Bacteria</taxon>
        <taxon>Bacillati</taxon>
        <taxon>Bacillota</taxon>
        <taxon>Tissierellia</taxon>
        <taxon>Sedimentibacter</taxon>
    </lineage>
</organism>
<evidence type="ECO:0000256" key="1">
    <source>
        <dbReference type="ARBA" id="ARBA00004141"/>
    </source>
</evidence>
<accession>A0A974GVJ3</accession>
<feature type="domain" description="GtrA/DPMS transmembrane" evidence="7">
    <location>
        <begin position="32"/>
        <end position="146"/>
    </location>
</feature>
<dbReference type="InterPro" id="IPR007267">
    <property type="entry name" value="GtrA_DPMS_TM"/>
</dbReference>
<dbReference type="Pfam" id="PF04138">
    <property type="entry name" value="GtrA_DPMS_TM"/>
    <property type="match status" value="1"/>
</dbReference>